<gene>
    <name evidence="1" type="ORF">RHSP_54621</name>
</gene>
<reference evidence="1 2" key="1">
    <citation type="journal article" date="2012" name="BMC Genomics">
        <title>Genomic basis of broad host range and environmental adaptability of Rhizobium tropici CIAT 899 and Rhizobium sp. PRF 81 which are used in inoculants for common bean (Phaseolus vulgaris L.).</title>
        <authorList>
            <person name="Ormeno-Orrillo E."/>
            <person name="Menna P."/>
            <person name="Almeida L.G."/>
            <person name="Ollero F.J."/>
            <person name="Nicolas M.F."/>
            <person name="Pains Rodrigues E."/>
            <person name="Shigueyoshi Nakatani A."/>
            <person name="Silva Batista J.S."/>
            <person name="Oliveira Chueire L.M."/>
            <person name="Souza R.C."/>
            <person name="Ribeiro Vasconcelos A.T."/>
            <person name="Megias M."/>
            <person name="Hungria M."/>
            <person name="Martinez-Romero E."/>
        </authorList>
    </citation>
    <scope>NUCLEOTIDE SEQUENCE [LARGE SCALE GENOMIC DNA]</scope>
    <source>
        <strain evidence="1 2">PRF 81</strain>
    </source>
</reference>
<protein>
    <recommendedName>
        <fullName evidence="3">UspA domain-containing protein</fullName>
    </recommendedName>
</protein>
<accession>N6V2C2</accession>
<dbReference type="STRING" id="363754.RHSP_54621"/>
<dbReference type="AlphaFoldDB" id="N6V2C2"/>
<proteinExistence type="predicted"/>
<dbReference type="SUPFAM" id="SSF52402">
    <property type="entry name" value="Adenine nucleotide alpha hydrolases-like"/>
    <property type="match status" value="1"/>
</dbReference>
<comment type="caution">
    <text evidence="1">The sequence shown here is derived from an EMBL/GenBank/DDBJ whole genome shotgun (WGS) entry which is preliminary data.</text>
</comment>
<sequence length="74" mass="7780">MPPNLAPQSALVAVGILSSGRRSVEETLKRDVGDVAPGLVVMGAYSHSRLREVIFGGVTQAMLETAGFPIFSSH</sequence>
<evidence type="ECO:0008006" key="3">
    <source>
        <dbReference type="Google" id="ProtNLM"/>
    </source>
</evidence>
<dbReference type="EMBL" id="AQHN01000084">
    <property type="protein sequence ID" value="ENN85257.1"/>
    <property type="molecule type" value="Genomic_DNA"/>
</dbReference>
<dbReference type="Gene3D" id="3.40.50.12370">
    <property type="match status" value="1"/>
</dbReference>
<organism evidence="1 2">
    <name type="scientific">Rhizobium freirei PRF 81</name>
    <dbReference type="NCBI Taxonomy" id="363754"/>
    <lineage>
        <taxon>Bacteria</taxon>
        <taxon>Pseudomonadati</taxon>
        <taxon>Pseudomonadota</taxon>
        <taxon>Alphaproteobacteria</taxon>
        <taxon>Hyphomicrobiales</taxon>
        <taxon>Rhizobiaceae</taxon>
        <taxon>Rhizobium/Agrobacterium group</taxon>
        <taxon>Rhizobium</taxon>
    </lineage>
</organism>
<keyword evidence="2" id="KW-1185">Reference proteome</keyword>
<evidence type="ECO:0000313" key="1">
    <source>
        <dbReference type="EMBL" id="ENN85257.1"/>
    </source>
</evidence>
<name>N6V2C2_9HYPH</name>
<dbReference type="PATRIC" id="fig|363754.4.peg.5335"/>
<evidence type="ECO:0000313" key="2">
    <source>
        <dbReference type="Proteomes" id="UP000012429"/>
    </source>
</evidence>
<dbReference type="Proteomes" id="UP000012429">
    <property type="component" value="Unassembled WGS sequence"/>
</dbReference>